<organism evidence="1 2">
    <name type="scientific">Persea americana</name>
    <name type="common">Avocado</name>
    <dbReference type="NCBI Taxonomy" id="3435"/>
    <lineage>
        <taxon>Eukaryota</taxon>
        <taxon>Viridiplantae</taxon>
        <taxon>Streptophyta</taxon>
        <taxon>Embryophyta</taxon>
        <taxon>Tracheophyta</taxon>
        <taxon>Spermatophyta</taxon>
        <taxon>Magnoliopsida</taxon>
        <taxon>Magnoliidae</taxon>
        <taxon>Laurales</taxon>
        <taxon>Lauraceae</taxon>
        <taxon>Persea</taxon>
    </lineage>
</organism>
<sequence length="90" mass="10456">MSLIYAEKLSYREDVGTVGMTEIFEPLYILQRKRLPPAFVKHNVIDPSQGAQLKGPNGRIWYVQLNIRGIDTYLQDGWKKFVEDHSLKAY</sequence>
<proteinExistence type="predicted"/>
<protein>
    <submittedName>
        <fullName evidence="1">Uncharacterized protein</fullName>
    </submittedName>
</protein>
<evidence type="ECO:0000313" key="2">
    <source>
        <dbReference type="Proteomes" id="UP001234297"/>
    </source>
</evidence>
<dbReference type="EMBL" id="CM056814">
    <property type="protein sequence ID" value="KAJ8628285.1"/>
    <property type="molecule type" value="Genomic_DNA"/>
</dbReference>
<comment type="caution">
    <text evidence="1">The sequence shown here is derived from an EMBL/GenBank/DDBJ whole genome shotgun (WGS) entry which is preliminary data.</text>
</comment>
<name>A0ACC2L4M8_PERAE</name>
<dbReference type="Proteomes" id="UP001234297">
    <property type="component" value="Chromosome 6"/>
</dbReference>
<gene>
    <name evidence="1" type="ORF">MRB53_021592</name>
</gene>
<evidence type="ECO:0000313" key="1">
    <source>
        <dbReference type="EMBL" id="KAJ8628285.1"/>
    </source>
</evidence>
<accession>A0ACC2L4M8</accession>
<keyword evidence="2" id="KW-1185">Reference proteome</keyword>
<reference evidence="1 2" key="1">
    <citation type="journal article" date="2022" name="Hortic Res">
        <title>A haplotype resolved chromosomal level avocado genome allows analysis of novel avocado genes.</title>
        <authorList>
            <person name="Nath O."/>
            <person name="Fletcher S.J."/>
            <person name="Hayward A."/>
            <person name="Shaw L.M."/>
            <person name="Masouleh A.K."/>
            <person name="Furtado A."/>
            <person name="Henry R.J."/>
            <person name="Mitter N."/>
        </authorList>
    </citation>
    <scope>NUCLEOTIDE SEQUENCE [LARGE SCALE GENOMIC DNA]</scope>
    <source>
        <strain evidence="2">cv. Hass</strain>
    </source>
</reference>